<proteinExistence type="predicted"/>
<organism evidence="1">
    <name type="scientific">Siphoviridae sp. ctQtc11</name>
    <dbReference type="NCBI Taxonomy" id="2825497"/>
    <lineage>
        <taxon>Viruses</taxon>
        <taxon>Duplodnaviria</taxon>
        <taxon>Heunggongvirae</taxon>
        <taxon>Uroviricota</taxon>
        <taxon>Caudoviricetes</taxon>
    </lineage>
</organism>
<sequence length="61" mass="7035">MNLSKEDLYEIKRVLLIAGTYGISDERKVNSIVEKIYEIEEGYDETSKETECSNEKTSDVQ</sequence>
<evidence type="ECO:0000313" key="1">
    <source>
        <dbReference type="EMBL" id="DAE01463.1"/>
    </source>
</evidence>
<name>A0A8S5P304_9CAUD</name>
<dbReference type="EMBL" id="BK015325">
    <property type="protein sequence ID" value="DAE01463.1"/>
    <property type="molecule type" value="Genomic_DNA"/>
</dbReference>
<protein>
    <submittedName>
        <fullName evidence="1">Uncharacterized protein</fullName>
    </submittedName>
</protein>
<accession>A0A8S5P304</accession>
<reference evidence="1" key="1">
    <citation type="journal article" date="2021" name="Proc. Natl. Acad. Sci. U.S.A.">
        <title>A Catalog of Tens of Thousands of Viruses from Human Metagenomes Reveals Hidden Associations with Chronic Diseases.</title>
        <authorList>
            <person name="Tisza M.J."/>
            <person name="Buck C.B."/>
        </authorList>
    </citation>
    <scope>NUCLEOTIDE SEQUENCE</scope>
    <source>
        <strain evidence="1">CtQtc11</strain>
    </source>
</reference>